<reference evidence="2" key="1">
    <citation type="submission" date="2022-11" db="UniProtKB">
        <authorList>
            <consortium name="WormBaseParasite"/>
        </authorList>
    </citation>
    <scope>IDENTIFICATION</scope>
</reference>
<evidence type="ECO:0000313" key="1">
    <source>
        <dbReference type="Proteomes" id="UP000887572"/>
    </source>
</evidence>
<keyword evidence="1" id="KW-1185">Reference proteome</keyword>
<proteinExistence type="predicted"/>
<accession>A0A914HCT0</accession>
<organism evidence="1 2">
    <name type="scientific">Globodera rostochiensis</name>
    <name type="common">Golden nematode worm</name>
    <name type="synonym">Heterodera rostochiensis</name>
    <dbReference type="NCBI Taxonomy" id="31243"/>
    <lineage>
        <taxon>Eukaryota</taxon>
        <taxon>Metazoa</taxon>
        <taxon>Ecdysozoa</taxon>
        <taxon>Nematoda</taxon>
        <taxon>Chromadorea</taxon>
        <taxon>Rhabditida</taxon>
        <taxon>Tylenchina</taxon>
        <taxon>Tylenchomorpha</taxon>
        <taxon>Tylenchoidea</taxon>
        <taxon>Heteroderidae</taxon>
        <taxon>Heteroderinae</taxon>
        <taxon>Globodera</taxon>
    </lineage>
</organism>
<name>A0A914HCT0_GLORO</name>
<sequence length="118" mass="13557">MPPPEKKCKRQSATIFICAEVLLNIFRCLGHAELGLKIALISCRFNALVDKHFGDNRKWTLGWLEIRSSEDGTDAAELFKKNEYGNFIQLPFPQRASPDNIIGFERIFINTFSRRTSH</sequence>
<dbReference type="Proteomes" id="UP000887572">
    <property type="component" value="Unplaced"/>
</dbReference>
<protein>
    <submittedName>
        <fullName evidence="2">F-box domain-containing protein</fullName>
    </submittedName>
</protein>
<dbReference type="WBParaSite" id="Gr19_v10_g16170.t1">
    <property type="protein sequence ID" value="Gr19_v10_g16170.t1"/>
    <property type="gene ID" value="Gr19_v10_g16170"/>
</dbReference>
<dbReference type="AlphaFoldDB" id="A0A914HCT0"/>
<evidence type="ECO:0000313" key="2">
    <source>
        <dbReference type="WBParaSite" id="Gr19_v10_g16170.t1"/>
    </source>
</evidence>